<dbReference type="PANTHER" id="PTHR46009:SF1">
    <property type="entry name" value="VACUOLAR PROTEIN SORTING-ASSOCIATED PROTEIN VTA1 HOMOLOG"/>
    <property type="match status" value="1"/>
</dbReference>
<dbReference type="PANTHER" id="PTHR46009">
    <property type="entry name" value="VACUOLAR PROTEIN SORTING-ASSOCIATED PROTEIN VTA1 HOMOLOG"/>
    <property type="match status" value="1"/>
</dbReference>
<evidence type="ECO:0000259" key="10">
    <source>
        <dbReference type="Pfam" id="PF04652"/>
    </source>
</evidence>
<evidence type="ECO:0000256" key="2">
    <source>
        <dbReference type="ARBA" id="ARBA00004496"/>
    </source>
</evidence>
<dbReference type="EMBL" id="KV454213">
    <property type="protein sequence ID" value="ODQ57427.1"/>
    <property type="molecule type" value="Genomic_DNA"/>
</dbReference>
<reference evidence="12 13" key="1">
    <citation type="journal article" date="2016" name="Proc. Natl. Acad. Sci. U.S.A.">
        <title>Comparative genomics of biotechnologically important yeasts.</title>
        <authorList>
            <person name="Riley R."/>
            <person name="Haridas S."/>
            <person name="Wolfe K.H."/>
            <person name="Lopes M.R."/>
            <person name="Hittinger C.T."/>
            <person name="Goeker M."/>
            <person name="Salamov A.A."/>
            <person name="Wisecaver J.H."/>
            <person name="Long T.M."/>
            <person name="Calvey C.H."/>
            <person name="Aerts A.L."/>
            <person name="Barry K.W."/>
            <person name="Choi C."/>
            <person name="Clum A."/>
            <person name="Coughlan A.Y."/>
            <person name="Deshpande S."/>
            <person name="Douglass A.P."/>
            <person name="Hanson S.J."/>
            <person name="Klenk H.-P."/>
            <person name="LaButti K.M."/>
            <person name="Lapidus A."/>
            <person name="Lindquist E.A."/>
            <person name="Lipzen A.M."/>
            <person name="Meier-Kolthoff J.P."/>
            <person name="Ohm R.A."/>
            <person name="Otillar R.P."/>
            <person name="Pangilinan J.L."/>
            <person name="Peng Y."/>
            <person name="Rokas A."/>
            <person name="Rosa C.A."/>
            <person name="Scheuner C."/>
            <person name="Sibirny A.A."/>
            <person name="Slot J.C."/>
            <person name="Stielow J.B."/>
            <person name="Sun H."/>
            <person name="Kurtzman C.P."/>
            <person name="Blackwell M."/>
            <person name="Grigoriev I.V."/>
            <person name="Jeffries T.W."/>
        </authorList>
    </citation>
    <scope>NUCLEOTIDE SEQUENCE [LARGE SCALE GENOMIC DNA]</scope>
    <source>
        <strain evidence="13">ATCC 58044 / CBS 1984 / NCYC 433 / NRRL Y-366-8</strain>
    </source>
</reference>
<evidence type="ECO:0000313" key="12">
    <source>
        <dbReference type="EMBL" id="ODQ57427.1"/>
    </source>
</evidence>
<feature type="domain" description="Vta1/callose synthase N-terminal" evidence="10">
    <location>
        <begin position="26"/>
        <end position="156"/>
    </location>
</feature>
<comment type="similarity">
    <text evidence="3">Belongs to the VTA1 family.</text>
</comment>
<gene>
    <name evidence="12" type="ORF">WICANDRAFT_80765</name>
</gene>
<dbReference type="Gene3D" id="1.25.40.270">
    <property type="entry name" value="Vacuolar protein sorting-associated protein vta1"/>
    <property type="match status" value="1"/>
</dbReference>
<evidence type="ECO:0000256" key="8">
    <source>
        <dbReference type="ARBA" id="ARBA00023136"/>
    </source>
</evidence>
<protein>
    <recommendedName>
        <fullName evidence="14">Vta1 C-terminal domain-containing protein</fullName>
    </recommendedName>
</protein>
<proteinExistence type="inferred from homology"/>
<dbReference type="OrthoDB" id="391137at2759"/>
<dbReference type="Proteomes" id="UP000094112">
    <property type="component" value="Unassembled WGS sequence"/>
</dbReference>
<keyword evidence="7" id="KW-0653">Protein transport</keyword>
<keyword evidence="6" id="KW-0967">Endosome</keyword>
<feature type="region of interest" description="Disordered" evidence="9">
    <location>
        <begin position="302"/>
        <end position="362"/>
    </location>
</feature>
<dbReference type="GO" id="GO:0005771">
    <property type="term" value="C:multivesicular body"/>
    <property type="evidence" value="ECO:0007669"/>
    <property type="project" value="TreeGrafter"/>
</dbReference>
<comment type="subcellular location">
    <subcellularLocation>
        <location evidence="2">Cytoplasm</location>
    </subcellularLocation>
    <subcellularLocation>
        <location evidence="1">Endosome membrane</location>
        <topology evidence="1">Peripheral membrane protein</topology>
    </subcellularLocation>
</comment>
<dbReference type="Pfam" id="PF18097">
    <property type="entry name" value="Vta1_C"/>
    <property type="match status" value="1"/>
</dbReference>
<dbReference type="AlphaFoldDB" id="A0A1E3NXX7"/>
<keyword evidence="4" id="KW-0813">Transport</keyword>
<dbReference type="GeneID" id="30202365"/>
<accession>A0A1E3NXX7</accession>
<evidence type="ECO:0000256" key="7">
    <source>
        <dbReference type="ARBA" id="ARBA00022927"/>
    </source>
</evidence>
<sequence length="419" mass="47743">MSKPSLKLIKSLKRLPNYFNQANATFQIFKEYHSPNPLISYFAGLYTVQILIDTISTRDSITQTPLIQDDQDITTHLVTFLEIEHEKLQHRDQFKEILKSHIRSREYLIEFVQEVFETASTLIETGQASGKTVTDLLTCATIYEIARWLFPYTNEEIPEDNGSKMESIVEKSTEVEDEGKNKEEVGLNGSQDLSDSLANMVESQDDIDLENHITKSIKNLTNDNEDEEIPKEDEIINKIIQKDLSKIDDEELDERITYCRKNAQRIITAVKKGENPQKLDSIDSTPITEEEIAQTIKLAMDEPSDNGDIAFPELPQTAPGVPQDDTKDEEPSDAQEQDPDTPEYISQHHTKSTTPNKPIPKQLNKQDIQIFLKDGELLERATKCAKFAISAINYEDIDTAMAELTKSMELLEKFKQNQS</sequence>
<dbReference type="GO" id="GO:0032511">
    <property type="term" value="P:late endosome to vacuole transport via multivesicular body sorting pathway"/>
    <property type="evidence" value="ECO:0007669"/>
    <property type="project" value="InterPro"/>
</dbReference>
<evidence type="ECO:0008006" key="14">
    <source>
        <dbReference type="Google" id="ProtNLM"/>
    </source>
</evidence>
<dbReference type="Gene3D" id="1.20.5.420">
    <property type="entry name" value="Immunoglobulin FC, subunit C"/>
    <property type="match status" value="1"/>
</dbReference>
<evidence type="ECO:0000256" key="5">
    <source>
        <dbReference type="ARBA" id="ARBA00022490"/>
    </source>
</evidence>
<feature type="compositionally biased region" description="Acidic residues" evidence="9">
    <location>
        <begin position="326"/>
        <end position="341"/>
    </location>
</feature>
<keyword evidence="8" id="KW-0472">Membrane</keyword>
<evidence type="ECO:0000256" key="3">
    <source>
        <dbReference type="ARBA" id="ARBA00007895"/>
    </source>
</evidence>
<keyword evidence="13" id="KW-1185">Reference proteome</keyword>
<evidence type="ECO:0000313" key="13">
    <source>
        <dbReference type="Proteomes" id="UP000094112"/>
    </source>
</evidence>
<evidence type="ECO:0000256" key="6">
    <source>
        <dbReference type="ARBA" id="ARBA00022753"/>
    </source>
</evidence>
<feature type="region of interest" description="Disordered" evidence="9">
    <location>
        <begin position="173"/>
        <end position="192"/>
    </location>
</feature>
<dbReference type="InterPro" id="IPR041212">
    <property type="entry name" value="Vta1_C"/>
</dbReference>
<dbReference type="Pfam" id="PF04652">
    <property type="entry name" value="Vta1"/>
    <property type="match status" value="1"/>
</dbReference>
<dbReference type="RefSeq" id="XP_019036634.1">
    <property type="nucleotide sequence ID" value="XM_019185119.1"/>
</dbReference>
<keyword evidence="5" id="KW-0963">Cytoplasm</keyword>
<evidence type="ECO:0000256" key="9">
    <source>
        <dbReference type="SAM" id="MobiDB-lite"/>
    </source>
</evidence>
<feature type="compositionally biased region" description="Basic and acidic residues" evidence="9">
    <location>
        <begin position="173"/>
        <end position="185"/>
    </location>
</feature>
<dbReference type="GO" id="GO:0015031">
    <property type="term" value="P:protein transport"/>
    <property type="evidence" value="ECO:0007669"/>
    <property type="project" value="UniProtKB-KW"/>
</dbReference>
<dbReference type="InterPro" id="IPR023175">
    <property type="entry name" value="Vta1/CALS_N_sf"/>
</dbReference>
<evidence type="ECO:0000259" key="11">
    <source>
        <dbReference type="Pfam" id="PF18097"/>
    </source>
</evidence>
<evidence type="ECO:0000256" key="1">
    <source>
        <dbReference type="ARBA" id="ARBA00004481"/>
    </source>
</evidence>
<evidence type="ECO:0000256" key="4">
    <source>
        <dbReference type="ARBA" id="ARBA00022448"/>
    </source>
</evidence>
<feature type="domain" description="Vta1 C-terminal" evidence="11">
    <location>
        <begin position="379"/>
        <end position="412"/>
    </location>
</feature>
<dbReference type="InterPro" id="IPR039431">
    <property type="entry name" value="Vta1/CALS_N"/>
</dbReference>
<organism evidence="12 13">
    <name type="scientific">Wickerhamomyces anomalus (strain ATCC 58044 / CBS 1984 / NCYC 433 / NRRL Y-366-8)</name>
    <name type="common">Yeast</name>
    <name type="synonym">Hansenula anomala</name>
    <dbReference type="NCBI Taxonomy" id="683960"/>
    <lineage>
        <taxon>Eukaryota</taxon>
        <taxon>Fungi</taxon>
        <taxon>Dikarya</taxon>
        <taxon>Ascomycota</taxon>
        <taxon>Saccharomycotina</taxon>
        <taxon>Saccharomycetes</taxon>
        <taxon>Phaffomycetales</taxon>
        <taxon>Wickerhamomycetaceae</taxon>
        <taxon>Wickerhamomyces</taxon>
    </lineage>
</organism>
<dbReference type="InterPro" id="IPR044538">
    <property type="entry name" value="Vta1-like"/>
</dbReference>
<dbReference type="GO" id="GO:0010008">
    <property type="term" value="C:endosome membrane"/>
    <property type="evidence" value="ECO:0007669"/>
    <property type="project" value="UniProtKB-SubCell"/>
</dbReference>
<name>A0A1E3NXX7_WICAA</name>